<proteinExistence type="predicted"/>
<comment type="caution">
    <text evidence="1">The sequence shown here is derived from an EMBL/GenBank/DDBJ whole genome shotgun (WGS) entry which is preliminary data.</text>
</comment>
<reference evidence="2" key="1">
    <citation type="journal article" date="2019" name="Int. J. Syst. Evol. Microbiol.">
        <title>The Global Catalogue of Microorganisms (GCM) 10K type strain sequencing project: providing services to taxonomists for standard genome sequencing and annotation.</title>
        <authorList>
            <consortium name="The Broad Institute Genomics Platform"/>
            <consortium name="The Broad Institute Genome Sequencing Center for Infectious Disease"/>
            <person name="Wu L."/>
            <person name="Ma J."/>
        </authorList>
    </citation>
    <scope>NUCLEOTIDE SEQUENCE [LARGE SCALE GENOMIC DNA]</scope>
    <source>
        <strain evidence="2">JCM 16702</strain>
    </source>
</reference>
<gene>
    <name evidence="1" type="ORF">GCM10022214_72660</name>
</gene>
<dbReference type="RefSeq" id="WP_344956653.1">
    <property type="nucleotide sequence ID" value="NZ_BAAAZG010000057.1"/>
</dbReference>
<evidence type="ECO:0000313" key="2">
    <source>
        <dbReference type="Proteomes" id="UP001500683"/>
    </source>
</evidence>
<evidence type="ECO:0000313" key="1">
    <source>
        <dbReference type="EMBL" id="GAA4097888.1"/>
    </source>
</evidence>
<dbReference type="Proteomes" id="UP001500683">
    <property type="component" value="Unassembled WGS sequence"/>
</dbReference>
<keyword evidence="2" id="KW-1185">Reference proteome</keyword>
<protein>
    <submittedName>
        <fullName evidence="1">Uncharacterized protein</fullName>
    </submittedName>
</protein>
<accession>A0ABP7WVG7</accession>
<sequence>MQSTPAVRGPYRGRPISFLGPYETAGWRLKVYGITSEGTRPPAGLVDAALTLAPEVMPAPAVLRDGAEPDRYGLGFVVVHRAGDFCFALYDWWAGENEIHQRLYSSPLDDPRALRPHPTPAVFCVWEGAVVDHERRAWLRHVLARPDAPDVDAYLGDRFEGTV</sequence>
<dbReference type="EMBL" id="BAAAZG010000057">
    <property type="protein sequence ID" value="GAA4097888.1"/>
    <property type="molecule type" value="Genomic_DNA"/>
</dbReference>
<organism evidence="1 2">
    <name type="scientific">Actinomadura miaoliensis</name>
    <dbReference type="NCBI Taxonomy" id="430685"/>
    <lineage>
        <taxon>Bacteria</taxon>
        <taxon>Bacillati</taxon>
        <taxon>Actinomycetota</taxon>
        <taxon>Actinomycetes</taxon>
        <taxon>Streptosporangiales</taxon>
        <taxon>Thermomonosporaceae</taxon>
        <taxon>Actinomadura</taxon>
    </lineage>
</organism>
<name>A0ABP7WVG7_9ACTN</name>